<reference evidence="4 5" key="1">
    <citation type="submission" date="2019-03" db="EMBL/GenBank/DDBJ databases">
        <title>Genomic Encyclopedia of Type Strains, Phase IV (KMG-IV): sequencing the most valuable type-strain genomes for metagenomic binning, comparative biology and taxonomic classification.</title>
        <authorList>
            <person name="Goeker M."/>
        </authorList>
    </citation>
    <scope>NUCLEOTIDE SEQUENCE [LARGE SCALE GENOMIC DNA]</scope>
    <source>
        <strain evidence="4 5">DSM 21667</strain>
    </source>
</reference>
<comment type="caution">
    <text evidence="4">The sequence shown here is derived from an EMBL/GenBank/DDBJ whole genome shotgun (WGS) entry which is preliminary data.</text>
</comment>
<dbReference type="CDD" id="cd12797">
    <property type="entry name" value="M23_peptidase"/>
    <property type="match status" value="1"/>
</dbReference>
<protein>
    <submittedName>
        <fullName evidence="4">Peptidase M23-like protein</fullName>
    </submittedName>
</protein>
<feature type="chain" id="PRO_5020282142" evidence="2">
    <location>
        <begin position="27"/>
        <end position="311"/>
    </location>
</feature>
<dbReference type="PANTHER" id="PTHR21666:SF270">
    <property type="entry name" value="MUREIN HYDROLASE ACTIVATOR ENVC"/>
    <property type="match status" value="1"/>
</dbReference>
<evidence type="ECO:0000313" key="5">
    <source>
        <dbReference type="Proteomes" id="UP000295293"/>
    </source>
</evidence>
<dbReference type="RefSeq" id="WP_133818434.1">
    <property type="nucleotide sequence ID" value="NZ_SNZH01000005.1"/>
</dbReference>
<feature type="compositionally biased region" description="Acidic residues" evidence="1">
    <location>
        <begin position="301"/>
        <end position="311"/>
    </location>
</feature>
<dbReference type="InterPro" id="IPR016047">
    <property type="entry name" value="M23ase_b-sheet_dom"/>
</dbReference>
<evidence type="ECO:0000256" key="1">
    <source>
        <dbReference type="SAM" id="MobiDB-lite"/>
    </source>
</evidence>
<name>A0A4R6Z0L6_9GAMM</name>
<gene>
    <name evidence="4" type="ORF">DFR29_105102</name>
</gene>
<dbReference type="Gene3D" id="2.70.70.10">
    <property type="entry name" value="Glucose Permease (Domain IIA)"/>
    <property type="match status" value="1"/>
</dbReference>
<dbReference type="GO" id="GO:0004222">
    <property type="term" value="F:metalloendopeptidase activity"/>
    <property type="evidence" value="ECO:0007669"/>
    <property type="project" value="TreeGrafter"/>
</dbReference>
<feature type="signal peptide" evidence="2">
    <location>
        <begin position="1"/>
        <end position="26"/>
    </location>
</feature>
<evidence type="ECO:0000256" key="2">
    <source>
        <dbReference type="SAM" id="SignalP"/>
    </source>
</evidence>
<dbReference type="PANTHER" id="PTHR21666">
    <property type="entry name" value="PEPTIDASE-RELATED"/>
    <property type="match status" value="1"/>
</dbReference>
<evidence type="ECO:0000313" key="4">
    <source>
        <dbReference type="EMBL" id="TDR44919.1"/>
    </source>
</evidence>
<dbReference type="Proteomes" id="UP000295293">
    <property type="component" value="Unassembled WGS sequence"/>
</dbReference>
<feature type="domain" description="M23ase beta-sheet core" evidence="3">
    <location>
        <begin position="174"/>
        <end position="268"/>
    </location>
</feature>
<keyword evidence="5" id="KW-1185">Reference proteome</keyword>
<organism evidence="4 5">
    <name type="scientific">Tahibacter aquaticus</name>
    <dbReference type="NCBI Taxonomy" id="520092"/>
    <lineage>
        <taxon>Bacteria</taxon>
        <taxon>Pseudomonadati</taxon>
        <taxon>Pseudomonadota</taxon>
        <taxon>Gammaproteobacteria</taxon>
        <taxon>Lysobacterales</taxon>
        <taxon>Rhodanobacteraceae</taxon>
        <taxon>Tahibacter</taxon>
    </lineage>
</organism>
<dbReference type="Pfam" id="PF01551">
    <property type="entry name" value="Peptidase_M23"/>
    <property type="match status" value="1"/>
</dbReference>
<dbReference type="AlphaFoldDB" id="A0A4R6Z0L6"/>
<dbReference type="SUPFAM" id="SSF51261">
    <property type="entry name" value="Duplicated hybrid motif"/>
    <property type="match status" value="1"/>
</dbReference>
<sequence>MTIHSNRRAMLGLALAALVAPSLASAAALVTAPQGGVARWAGLKAKECGIYGKRYAAIAGVCYYPVDIRARPGHYEIALWSDDGKQQLGTLLVEDAKFADVDMELPPSLQRYLDVSAEDSARAVRESAAVKKILPGTLDAPRFSLPLRNPTASLPRSEDDFGSLRTFNHKHKSLHSGRDYPVGDGNKVSAVADGRVVLAADHFFTGNAVYIDHGGGLVSMNFHLKAIRVKDGDEVKRGQAIGTIGSSGRATGPHLHLGLRWLGKRIDPALLLQAPAKLPSVSDSKAAAEQKIRAAEQKEPDETDAPLEDEG</sequence>
<feature type="compositionally biased region" description="Basic and acidic residues" evidence="1">
    <location>
        <begin position="286"/>
        <end position="300"/>
    </location>
</feature>
<dbReference type="InterPro" id="IPR050570">
    <property type="entry name" value="Cell_wall_metabolism_enzyme"/>
</dbReference>
<accession>A0A4R6Z0L6</accession>
<dbReference type="InterPro" id="IPR006311">
    <property type="entry name" value="TAT_signal"/>
</dbReference>
<feature type="region of interest" description="Disordered" evidence="1">
    <location>
        <begin position="278"/>
        <end position="311"/>
    </location>
</feature>
<dbReference type="EMBL" id="SNZH01000005">
    <property type="protein sequence ID" value="TDR44919.1"/>
    <property type="molecule type" value="Genomic_DNA"/>
</dbReference>
<keyword evidence="2" id="KW-0732">Signal</keyword>
<evidence type="ECO:0000259" key="3">
    <source>
        <dbReference type="Pfam" id="PF01551"/>
    </source>
</evidence>
<dbReference type="OrthoDB" id="9805070at2"/>
<dbReference type="PROSITE" id="PS51318">
    <property type="entry name" value="TAT"/>
    <property type="match status" value="1"/>
</dbReference>
<proteinExistence type="predicted"/>
<dbReference type="InterPro" id="IPR011055">
    <property type="entry name" value="Dup_hybrid_motif"/>
</dbReference>